<keyword evidence="2" id="KW-1185">Reference proteome</keyword>
<dbReference type="Proteomes" id="UP000824890">
    <property type="component" value="Unassembled WGS sequence"/>
</dbReference>
<accession>A0ABQ8DT83</accession>
<dbReference type="EMBL" id="JAGKQM010000003">
    <property type="protein sequence ID" value="KAH0931898.1"/>
    <property type="molecule type" value="Genomic_DNA"/>
</dbReference>
<sequence length="137" mass="15625">IFTNHAAQTESIIFFFLTIRRSTMVAYQTFFSDVNTGRRFNTGVTRLLRFWKARNITKVGRLFSCVCFVPLSHITMITHRRLCGTDISCSSNSSELRICPQFSSQVSCLTNPLCYILLTFLTPLHLRLLSAEFCGAQ</sequence>
<organism evidence="1 2">
    <name type="scientific">Brassica napus</name>
    <name type="common">Rape</name>
    <dbReference type="NCBI Taxonomy" id="3708"/>
    <lineage>
        <taxon>Eukaryota</taxon>
        <taxon>Viridiplantae</taxon>
        <taxon>Streptophyta</taxon>
        <taxon>Embryophyta</taxon>
        <taxon>Tracheophyta</taxon>
        <taxon>Spermatophyta</taxon>
        <taxon>Magnoliopsida</taxon>
        <taxon>eudicotyledons</taxon>
        <taxon>Gunneridae</taxon>
        <taxon>Pentapetalae</taxon>
        <taxon>rosids</taxon>
        <taxon>malvids</taxon>
        <taxon>Brassicales</taxon>
        <taxon>Brassicaceae</taxon>
        <taxon>Brassiceae</taxon>
        <taxon>Brassica</taxon>
    </lineage>
</organism>
<evidence type="ECO:0000313" key="1">
    <source>
        <dbReference type="EMBL" id="KAH0931898.1"/>
    </source>
</evidence>
<feature type="non-terminal residue" evidence="1">
    <location>
        <position position="1"/>
    </location>
</feature>
<comment type="caution">
    <text evidence="1">The sequence shown here is derived from an EMBL/GenBank/DDBJ whole genome shotgun (WGS) entry which is preliminary data.</text>
</comment>
<feature type="non-terminal residue" evidence="1">
    <location>
        <position position="137"/>
    </location>
</feature>
<proteinExistence type="predicted"/>
<protein>
    <submittedName>
        <fullName evidence="1">Uncharacterized protein</fullName>
    </submittedName>
</protein>
<evidence type="ECO:0000313" key="2">
    <source>
        <dbReference type="Proteomes" id="UP000824890"/>
    </source>
</evidence>
<reference evidence="1 2" key="1">
    <citation type="submission" date="2021-05" db="EMBL/GenBank/DDBJ databases">
        <title>Genome Assembly of Synthetic Allotetraploid Brassica napus Reveals Homoeologous Exchanges between Subgenomes.</title>
        <authorList>
            <person name="Davis J.T."/>
        </authorList>
    </citation>
    <scope>NUCLEOTIDE SEQUENCE [LARGE SCALE GENOMIC DNA]</scope>
    <source>
        <strain evidence="2">cv. Da-Ae</strain>
        <tissue evidence="1">Seedling</tissue>
    </source>
</reference>
<gene>
    <name evidence="1" type="ORF">HID58_009015</name>
</gene>
<name>A0ABQ8DT83_BRANA</name>